<evidence type="ECO:0000256" key="3">
    <source>
        <dbReference type="ARBA" id="ARBA00004991"/>
    </source>
</evidence>
<comment type="subcellular location">
    <subcellularLocation>
        <location evidence="1">Endoplasmic reticulum membrane</location>
        <topology evidence="1">Multi-pass membrane protein</topology>
    </subcellularLocation>
    <subcellularLocation>
        <location evidence="19 20">Nucleus</location>
    </subcellularLocation>
</comment>
<dbReference type="GO" id="GO:0005789">
    <property type="term" value="C:endoplasmic reticulum membrane"/>
    <property type="evidence" value="ECO:0007669"/>
    <property type="project" value="UniProtKB-SubCell"/>
</dbReference>
<dbReference type="PANTHER" id="PTHR12560:SF6">
    <property type="entry name" value="CERAMIDE SYNTHASE 4"/>
    <property type="match status" value="1"/>
</dbReference>
<reference evidence="23" key="2">
    <citation type="submission" date="2025-09" db="UniProtKB">
        <authorList>
            <consortium name="Ensembl"/>
        </authorList>
    </citation>
    <scope>IDENTIFICATION</scope>
</reference>
<reference evidence="23" key="1">
    <citation type="submission" date="2025-08" db="UniProtKB">
        <authorList>
            <consortium name="Ensembl"/>
        </authorList>
    </citation>
    <scope>IDENTIFICATION</scope>
</reference>
<dbReference type="GO" id="GO:0050291">
    <property type="term" value="F:sphingosine N-acyltransferase activity"/>
    <property type="evidence" value="ECO:0007669"/>
    <property type="project" value="UniProtKB-EC"/>
</dbReference>
<dbReference type="Pfam" id="PF03798">
    <property type="entry name" value="TRAM_LAG1_CLN8"/>
    <property type="match status" value="1"/>
</dbReference>
<organism evidence="23 24">
    <name type="scientific">Panthera tigris altaica</name>
    <name type="common">Siberian tiger</name>
    <dbReference type="NCBI Taxonomy" id="74533"/>
    <lineage>
        <taxon>Eukaryota</taxon>
        <taxon>Metazoa</taxon>
        <taxon>Chordata</taxon>
        <taxon>Craniata</taxon>
        <taxon>Vertebrata</taxon>
        <taxon>Euteleostomi</taxon>
        <taxon>Mammalia</taxon>
        <taxon>Eutheria</taxon>
        <taxon>Laurasiatheria</taxon>
        <taxon>Carnivora</taxon>
        <taxon>Feliformia</taxon>
        <taxon>Felidae</taxon>
        <taxon>Pantherinae</taxon>
        <taxon>Panthera</taxon>
    </lineage>
</organism>
<protein>
    <recommendedName>
        <fullName evidence="18">sphingosine N-acyltransferase</fullName>
        <ecNumber evidence="18">2.3.1.24</ecNumber>
    </recommendedName>
</protein>
<keyword evidence="24" id="KW-1185">Reference proteome</keyword>
<dbReference type="InterPro" id="IPR006634">
    <property type="entry name" value="TLC-dom"/>
</dbReference>
<dbReference type="Gene3D" id="1.10.10.60">
    <property type="entry name" value="Homeodomain-like"/>
    <property type="match status" value="1"/>
</dbReference>
<keyword evidence="10 21" id="KW-0472">Membrane</keyword>
<dbReference type="PANTHER" id="PTHR12560">
    <property type="entry name" value="LONGEVITY ASSURANCE FACTOR 1 LAG1"/>
    <property type="match status" value="1"/>
</dbReference>
<comment type="catalytic activity">
    <reaction evidence="14">
        <text>eicosanoyl-CoA + sphinganine = N-eicosanoylsphinganine + CoA + H(+)</text>
        <dbReference type="Rhea" id="RHEA:36555"/>
        <dbReference type="ChEBI" id="CHEBI:15378"/>
        <dbReference type="ChEBI" id="CHEBI:57287"/>
        <dbReference type="ChEBI" id="CHEBI:57380"/>
        <dbReference type="ChEBI" id="CHEBI:57817"/>
        <dbReference type="ChEBI" id="CHEBI:67027"/>
    </reaction>
    <physiologicalReaction direction="left-to-right" evidence="14">
        <dbReference type="Rhea" id="RHEA:36556"/>
    </physiologicalReaction>
</comment>
<dbReference type="GeneTree" id="ENSGT01030000234515"/>
<keyword evidence="7" id="KW-0256">Endoplasmic reticulum</keyword>
<dbReference type="PROSITE" id="PS50071">
    <property type="entry name" value="HOMEOBOX_2"/>
    <property type="match status" value="1"/>
</dbReference>
<evidence type="ECO:0000256" key="4">
    <source>
        <dbReference type="ARBA" id="ARBA00022516"/>
    </source>
</evidence>
<feature type="domain" description="Homeobox" evidence="22">
    <location>
        <begin position="82"/>
        <end position="126"/>
    </location>
</feature>
<dbReference type="Ensembl" id="ENSPTIT00000021826.1">
    <property type="protein sequence ID" value="ENSPTIP00000017598.1"/>
    <property type="gene ID" value="ENSPTIG00000015986.1"/>
</dbReference>
<dbReference type="FunFam" id="1.10.10.60:FF:000020">
    <property type="entry name" value="Ceramide synthase 5"/>
    <property type="match status" value="1"/>
</dbReference>
<evidence type="ECO:0000313" key="23">
    <source>
        <dbReference type="Ensembl" id="ENSPTIP00000017598.1"/>
    </source>
</evidence>
<feature type="transmembrane region" description="Helical" evidence="21">
    <location>
        <begin position="136"/>
        <end position="154"/>
    </location>
</feature>
<accession>A0A8C9K390</accession>
<keyword evidence="19 20" id="KW-0238">DNA-binding</keyword>
<dbReference type="InterPro" id="IPR001356">
    <property type="entry name" value="HD"/>
</dbReference>
<evidence type="ECO:0000256" key="13">
    <source>
        <dbReference type="ARBA" id="ARBA00051306"/>
    </source>
</evidence>
<evidence type="ECO:0000256" key="5">
    <source>
        <dbReference type="ARBA" id="ARBA00022679"/>
    </source>
</evidence>
<keyword evidence="4" id="KW-0444">Lipid biosynthesis</keyword>
<evidence type="ECO:0000256" key="21">
    <source>
        <dbReference type="SAM" id="Phobius"/>
    </source>
</evidence>
<keyword evidence="5" id="KW-0808">Transferase</keyword>
<evidence type="ECO:0000256" key="11">
    <source>
        <dbReference type="ARBA" id="ARBA00049036"/>
    </source>
</evidence>
<feature type="DNA-binding region" description="Homeobox" evidence="19">
    <location>
        <begin position="84"/>
        <end position="127"/>
    </location>
</feature>
<dbReference type="GO" id="GO:0005634">
    <property type="term" value="C:nucleus"/>
    <property type="evidence" value="ECO:0007669"/>
    <property type="project" value="UniProtKB-SubCell"/>
</dbReference>
<comment type="catalytic activity">
    <reaction evidence="16">
        <text>a fatty acyl-CoA + sphing-4-enine = an N-acylsphing-4-enine + CoA + H(+)</text>
        <dbReference type="Rhea" id="RHEA:23768"/>
        <dbReference type="ChEBI" id="CHEBI:15378"/>
        <dbReference type="ChEBI" id="CHEBI:52639"/>
        <dbReference type="ChEBI" id="CHEBI:57287"/>
        <dbReference type="ChEBI" id="CHEBI:57756"/>
        <dbReference type="ChEBI" id="CHEBI:77636"/>
        <dbReference type="EC" id="2.3.1.24"/>
    </reaction>
    <physiologicalReaction direction="left-to-right" evidence="16">
        <dbReference type="Rhea" id="RHEA:23769"/>
    </physiologicalReaction>
</comment>
<keyword evidence="9" id="KW-0443">Lipid metabolism</keyword>
<keyword evidence="6 21" id="KW-0812">Transmembrane</keyword>
<evidence type="ECO:0000256" key="1">
    <source>
        <dbReference type="ARBA" id="ARBA00004477"/>
    </source>
</evidence>
<comment type="pathway">
    <text evidence="3">Sphingolipid metabolism.</text>
</comment>
<keyword evidence="19 20" id="KW-0539">Nucleus</keyword>
<evidence type="ECO:0000256" key="18">
    <source>
        <dbReference type="ARBA" id="ARBA00067079"/>
    </source>
</evidence>
<sequence>CSFNEWFGQEKLWLPPNSSWVALEDRDGLVYPHPRDVLAALPLALALVAMRFTFERFIGLPLSRWLGVRDQARRPAKSNATLEKYFLTEGCKPKEPQMAFLAAQCGLTLQQTRRWFRRRRNQDRPCLTKKFCEARFLFYLCSFFGGLSVLYHESWLWTPPLKPGLYYWYLLELSFYISLLITLHLDVKRKDFKEQVAHHFVTITLIVFSYSANLLRIGSLVLLLHDASDYLLEVVSLPSCRLRRGECLRSRPASPSVPSPRELGVLAWRLSGEGQERCPWDWTQHMQRPSGRRDRKLGAVILPCAQNME</sequence>
<dbReference type="GO" id="GO:0003677">
    <property type="term" value="F:DNA binding"/>
    <property type="evidence" value="ECO:0007669"/>
    <property type="project" value="UniProtKB-UniRule"/>
</dbReference>
<evidence type="ECO:0000256" key="19">
    <source>
        <dbReference type="PROSITE-ProRule" id="PRU00108"/>
    </source>
</evidence>
<proteinExistence type="predicted"/>
<keyword evidence="19 20" id="KW-0371">Homeobox</keyword>
<evidence type="ECO:0000256" key="2">
    <source>
        <dbReference type="ARBA" id="ARBA00004760"/>
    </source>
</evidence>
<evidence type="ECO:0000256" key="6">
    <source>
        <dbReference type="ARBA" id="ARBA00022692"/>
    </source>
</evidence>
<keyword evidence="8 21" id="KW-1133">Transmembrane helix</keyword>
<comment type="catalytic activity">
    <reaction evidence="13">
        <text>docosanoyl-CoA + sphinganine = N-docosanoylsphinganine + CoA + H(+)</text>
        <dbReference type="Rhea" id="RHEA:36535"/>
        <dbReference type="ChEBI" id="CHEBI:15378"/>
        <dbReference type="ChEBI" id="CHEBI:57287"/>
        <dbReference type="ChEBI" id="CHEBI:57817"/>
        <dbReference type="ChEBI" id="CHEBI:65059"/>
        <dbReference type="ChEBI" id="CHEBI:67021"/>
    </reaction>
    <physiologicalReaction direction="left-to-right" evidence="13">
        <dbReference type="Rhea" id="RHEA:36536"/>
    </physiologicalReaction>
</comment>
<evidence type="ECO:0000256" key="14">
    <source>
        <dbReference type="ARBA" id="ARBA00051496"/>
    </source>
</evidence>
<evidence type="ECO:0000256" key="8">
    <source>
        <dbReference type="ARBA" id="ARBA00022989"/>
    </source>
</evidence>
<dbReference type="SMART" id="SM00389">
    <property type="entry name" value="HOX"/>
    <property type="match status" value="1"/>
</dbReference>
<evidence type="ECO:0000256" key="9">
    <source>
        <dbReference type="ARBA" id="ARBA00023098"/>
    </source>
</evidence>
<evidence type="ECO:0000256" key="7">
    <source>
        <dbReference type="ARBA" id="ARBA00022824"/>
    </source>
</evidence>
<feature type="transmembrane region" description="Helical" evidence="21">
    <location>
        <begin position="199"/>
        <end position="224"/>
    </location>
</feature>
<feature type="transmembrane region" description="Helical" evidence="21">
    <location>
        <begin position="166"/>
        <end position="187"/>
    </location>
</feature>
<evidence type="ECO:0000256" key="16">
    <source>
        <dbReference type="ARBA" id="ARBA00052622"/>
    </source>
</evidence>
<dbReference type="InterPro" id="IPR009057">
    <property type="entry name" value="Homeodomain-like_sf"/>
</dbReference>
<dbReference type="GO" id="GO:0046513">
    <property type="term" value="P:ceramide biosynthetic process"/>
    <property type="evidence" value="ECO:0007669"/>
    <property type="project" value="InterPro"/>
</dbReference>
<comment type="catalytic activity">
    <reaction evidence="12">
        <text>hexacosanoyl-CoA + sphinganine = N-hexacosanoylsphinganine + CoA + H(+)</text>
        <dbReference type="Rhea" id="RHEA:33351"/>
        <dbReference type="ChEBI" id="CHEBI:15378"/>
        <dbReference type="ChEBI" id="CHEBI:52962"/>
        <dbReference type="ChEBI" id="CHEBI:57287"/>
        <dbReference type="ChEBI" id="CHEBI:57817"/>
        <dbReference type="ChEBI" id="CHEBI:64868"/>
    </reaction>
    <physiologicalReaction direction="left-to-right" evidence="12">
        <dbReference type="Rhea" id="RHEA:33352"/>
    </physiologicalReaction>
</comment>
<evidence type="ECO:0000256" key="10">
    <source>
        <dbReference type="ARBA" id="ARBA00023136"/>
    </source>
</evidence>
<comment type="catalytic activity">
    <reaction evidence="11">
        <text>sphinganine + octadecanoyl-CoA = N-(octadecanoyl)-sphinganine + CoA + H(+)</text>
        <dbReference type="Rhea" id="RHEA:36547"/>
        <dbReference type="ChEBI" id="CHEBI:15378"/>
        <dbReference type="ChEBI" id="CHEBI:57287"/>
        <dbReference type="ChEBI" id="CHEBI:57394"/>
        <dbReference type="ChEBI" id="CHEBI:57817"/>
        <dbReference type="ChEBI" id="CHEBI:67033"/>
    </reaction>
    <physiologicalReaction direction="left-to-right" evidence="11">
        <dbReference type="Rhea" id="RHEA:36548"/>
    </physiologicalReaction>
</comment>
<comment type="catalytic activity">
    <reaction evidence="17">
        <text>sphing-4-enine + octadecanoyl-CoA = N-octadecanoylsphing-4-enine + CoA + H(+)</text>
        <dbReference type="Rhea" id="RHEA:36691"/>
        <dbReference type="ChEBI" id="CHEBI:15378"/>
        <dbReference type="ChEBI" id="CHEBI:57287"/>
        <dbReference type="ChEBI" id="CHEBI:57394"/>
        <dbReference type="ChEBI" id="CHEBI:57756"/>
        <dbReference type="ChEBI" id="CHEBI:72961"/>
    </reaction>
    <physiologicalReaction direction="left-to-right" evidence="17">
        <dbReference type="Rhea" id="RHEA:36692"/>
    </physiologicalReaction>
</comment>
<evidence type="ECO:0000256" key="17">
    <source>
        <dbReference type="ARBA" id="ARBA00052806"/>
    </source>
</evidence>
<dbReference type="EC" id="2.3.1.24" evidence="18"/>
<comment type="pathway">
    <text evidence="2">Lipid metabolism; sphingolipid metabolism.</text>
</comment>
<evidence type="ECO:0000256" key="15">
    <source>
        <dbReference type="ARBA" id="ARBA00051788"/>
    </source>
</evidence>
<dbReference type="InterPro" id="IPR016439">
    <property type="entry name" value="Lag1/Lac1-like"/>
</dbReference>
<comment type="catalytic activity">
    <reaction evidence="15">
        <text>tetracosanoyl-CoA + sphinganine = N-tetracosanoylsphinganine + CoA + H(+)</text>
        <dbReference type="Rhea" id="RHEA:33591"/>
        <dbReference type="ChEBI" id="CHEBI:15378"/>
        <dbReference type="ChEBI" id="CHEBI:52961"/>
        <dbReference type="ChEBI" id="CHEBI:57287"/>
        <dbReference type="ChEBI" id="CHEBI:57817"/>
        <dbReference type="ChEBI" id="CHEBI:65052"/>
    </reaction>
    <physiologicalReaction direction="left-to-right" evidence="15">
        <dbReference type="Rhea" id="RHEA:33592"/>
    </physiologicalReaction>
</comment>
<dbReference type="UniPathway" id="UPA00222"/>
<feature type="transmembrane region" description="Helical" evidence="21">
    <location>
        <begin position="37"/>
        <end position="54"/>
    </location>
</feature>
<dbReference type="AlphaFoldDB" id="A0A8C9K390"/>
<evidence type="ECO:0000256" key="12">
    <source>
        <dbReference type="ARBA" id="ARBA00050164"/>
    </source>
</evidence>
<dbReference type="SUPFAM" id="SSF46689">
    <property type="entry name" value="Homeodomain-like"/>
    <property type="match status" value="1"/>
</dbReference>
<evidence type="ECO:0000313" key="24">
    <source>
        <dbReference type="Proteomes" id="UP000675900"/>
    </source>
</evidence>
<name>A0A8C9K390_PANTA</name>
<dbReference type="Pfam" id="PF00046">
    <property type="entry name" value="Homeodomain"/>
    <property type="match status" value="1"/>
</dbReference>
<evidence type="ECO:0000259" key="22">
    <source>
        <dbReference type="PROSITE" id="PS50071"/>
    </source>
</evidence>
<evidence type="ECO:0000256" key="20">
    <source>
        <dbReference type="RuleBase" id="RU000682"/>
    </source>
</evidence>
<dbReference type="Proteomes" id="UP000675900">
    <property type="component" value="Unassembled WGS sequence"/>
</dbReference>
<dbReference type="SMART" id="SM00724">
    <property type="entry name" value="TLC"/>
    <property type="match status" value="1"/>
</dbReference>